<evidence type="ECO:0008006" key="3">
    <source>
        <dbReference type="Google" id="ProtNLM"/>
    </source>
</evidence>
<dbReference type="Proteomes" id="UP000199758">
    <property type="component" value="Unassembled WGS sequence"/>
</dbReference>
<dbReference type="GO" id="GO:0044780">
    <property type="term" value="P:bacterial-type flagellum assembly"/>
    <property type="evidence" value="ECO:0007669"/>
    <property type="project" value="InterPro"/>
</dbReference>
<dbReference type="SUPFAM" id="SSF140566">
    <property type="entry name" value="FlgN-like"/>
    <property type="match status" value="1"/>
</dbReference>
<organism evidence="1 2">
    <name type="scientific">Hydrocarboniphaga daqingensis</name>
    <dbReference type="NCBI Taxonomy" id="490188"/>
    <lineage>
        <taxon>Bacteria</taxon>
        <taxon>Pseudomonadati</taxon>
        <taxon>Pseudomonadota</taxon>
        <taxon>Gammaproteobacteria</taxon>
        <taxon>Nevskiales</taxon>
        <taxon>Nevskiaceae</taxon>
        <taxon>Hydrocarboniphaga</taxon>
    </lineage>
</organism>
<keyword evidence="2" id="KW-1185">Reference proteome</keyword>
<dbReference type="OrthoDB" id="9899048at2"/>
<evidence type="ECO:0000313" key="1">
    <source>
        <dbReference type="EMBL" id="SHG49618.1"/>
    </source>
</evidence>
<dbReference type="RefSeq" id="WP_072893302.1">
    <property type="nucleotide sequence ID" value="NZ_FQWZ01000001.1"/>
</dbReference>
<dbReference type="AlphaFoldDB" id="A0A1M5KA50"/>
<evidence type="ECO:0000313" key="2">
    <source>
        <dbReference type="Proteomes" id="UP000199758"/>
    </source>
</evidence>
<dbReference type="InterPro" id="IPR036679">
    <property type="entry name" value="FlgN-like_sf"/>
</dbReference>
<proteinExistence type="predicted"/>
<sequence length="141" mass="15237">MNTSGSHRNDPSHDPLPALIERSVRSLHGMLGLLDAEHAALRRGDAIAVKHLSDEKAAGLMSLQSLLAELRKRPWPAHLPANELVELLDRCQDQNRANGVLMNLQAARRQSGATALGLNAQGYGRQGASLLRAEIRTLANA</sequence>
<protein>
    <recommendedName>
        <fullName evidence="3">Flagella synthesis protein FlgN</fullName>
    </recommendedName>
</protein>
<dbReference type="EMBL" id="FQWZ01000001">
    <property type="protein sequence ID" value="SHG49618.1"/>
    <property type="molecule type" value="Genomic_DNA"/>
</dbReference>
<accession>A0A1M5KA50</accession>
<name>A0A1M5KA50_9GAMM</name>
<reference evidence="1 2" key="1">
    <citation type="submission" date="2016-11" db="EMBL/GenBank/DDBJ databases">
        <authorList>
            <person name="Jaros S."/>
            <person name="Januszkiewicz K."/>
            <person name="Wedrychowicz H."/>
        </authorList>
    </citation>
    <scope>NUCLEOTIDE SEQUENCE [LARGE SCALE GENOMIC DNA]</scope>
    <source>
        <strain evidence="1 2">CGMCC 1.7049</strain>
    </source>
</reference>
<gene>
    <name evidence="1" type="ORF">SAMN04488068_0441</name>
</gene>
<dbReference type="STRING" id="490188.SAMN04488068_0441"/>